<protein>
    <recommendedName>
        <fullName evidence="3">F-box domain-containing protein</fullName>
    </recommendedName>
</protein>
<evidence type="ECO:0000313" key="2">
    <source>
        <dbReference type="Proteomes" id="UP000284706"/>
    </source>
</evidence>
<keyword evidence="2" id="KW-1185">Reference proteome</keyword>
<sequence length="377" mass="42997">MSIPPGEPRFPPELVERVFSELRYRAAIISRLPDFKTVTLFSLNEDHDAETDLSQGLLSFLASNPQVTSVIRTLILDHVLIQQDPALDYWHKVCEKFSTVVQHLSCLEHVTIFSSASDDDWTLKAGRIRPLVLQLFFAPSIQWVELRGLRLDEHELSELLCIPELTLSRTKIALLGSTNPSTAKSMGSVRLRKLSVITPEERSELPWITFNFAKKAAQTLEQLNWMSFWEFGADAYLDVLDLHALPSLKRLSISVALNEDQFSRFVDLITLRSRSGIEILEILCDYDSLPDDGILSSLPWEKLDVALTGRAYPCLRRVVISVKAFKFGHGYFWNLRDYDDHCTEAASLFESRLPRLQRKGLICAAPRPIDDIRRSRD</sequence>
<dbReference type="AlphaFoldDB" id="A0A409YB77"/>
<dbReference type="Proteomes" id="UP000284706">
    <property type="component" value="Unassembled WGS sequence"/>
</dbReference>
<comment type="caution">
    <text evidence="1">The sequence shown here is derived from an EMBL/GenBank/DDBJ whole genome shotgun (WGS) entry which is preliminary data.</text>
</comment>
<dbReference type="EMBL" id="NHYE01001016">
    <property type="protein sequence ID" value="PPR00266.1"/>
    <property type="molecule type" value="Genomic_DNA"/>
</dbReference>
<evidence type="ECO:0008006" key="3">
    <source>
        <dbReference type="Google" id="ProtNLM"/>
    </source>
</evidence>
<organism evidence="1 2">
    <name type="scientific">Gymnopilus dilepis</name>
    <dbReference type="NCBI Taxonomy" id="231916"/>
    <lineage>
        <taxon>Eukaryota</taxon>
        <taxon>Fungi</taxon>
        <taxon>Dikarya</taxon>
        <taxon>Basidiomycota</taxon>
        <taxon>Agaricomycotina</taxon>
        <taxon>Agaricomycetes</taxon>
        <taxon>Agaricomycetidae</taxon>
        <taxon>Agaricales</taxon>
        <taxon>Agaricineae</taxon>
        <taxon>Hymenogastraceae</taxon>
        <taxon>Gymnopilus</taxon>
    </lineage>
</organism>
<gene>
    <name evidence="1" type="ORF">CVT26_009018</name>
</gene>
<reference evidence="1 2" key="1">
    <citation type="journal article" date="2018" name="Evol. Lett.">
        <title>Horizontal gene cluster transfer increased hallucinogenic mushroom diversity.</title>
        <authorList>
            <person name="Reynolds H.T."/>
            <person name="Vijayakumar V."/>
            <person name="Gluck-Thaler E."/>
            <person name="Korotkin H.B."/>
            <person name="Matheny P.B."/>
            <person name="Slot J.C."/>
        </authorList>
    </citation>
    <scope>NUCLEOTIDE SEQUENCE [LARGE SCALE GENOMIC DNA]</scope>
    <source>
        <strain evidence="1 2">SRW20</strain>
    </source>
</reference>
<name>A0A409YB77_9AGAR</name>
<accession>A0A409YB77</accession>
<dbReference type="InParanoid" id="A0A409YB77"/>
<dbReference type="OrthoDB" id="2745898at2759"/>
<evidence type="ECO:0000313" key="1">
    <source>
        <dbReference type="EMBL" id="PPR00266.1"/>
    </source>
</evidence>
<proteinExistence type="predicted"/>